<gene>
    <name evidence="1" type="ORF">BD289DRAFT_130409</name>
</gene>
<dbReference type="AlphaFoldDB" id="A0A2T3AFQ9"/>
<evidence type="ECO:0000313" key="2">
    <source>
        <dbReference type="Proteomes" id="UP000241462"/>
    </source>
</evidence>
<proteinExistence type="predicted"/>
<evidence type="ECO:0000313" key="1">
    <source>
        <dbReference type="EMBL" id="PSR94583.1"/>
    </source>
</evidence>
<dbReference type="Proteomes" id="UP000241462">
    <property type="component" value="Unassembled WGS sequence"/>
</dbReference>
<name>A0A2T3AFQ9_9PEZI</name>
<keyword evidence="2" id="KW-1185">Reference proteome</keyword>
<accession>A0A2T3AFQ9</accession>
<dbReference type="InParanoid" id="A0A2T3AFQ9"/>
<sequence length="187" mass="20975">MPPSDETIDLALIDPKRNRKKEQPPMAYRCNRNLGSAGFRCGLLSQPWRLLIFRLFFFLSRVVVVATAGASDDLQGSSEAPLRVERNQFQPHLTSNNSTSQLLWSLEVVLILDLESPSAFLLAPLCYGMIDHAFIRPVAECDTCAHRILLPVASRTIPPQKPLSALDMPILVSLFSARNEYRHQCDT</sequence>
<organism evidence="1 2">
    <name type="scientific">Coniella lustricola</name>
    <dbReference type="NCBI Taxonomy" id="2025994"/>
    <lineage>
        <taxon>Eukaryota</taxon>
        <taxon>Fungi</taxon>
        <taxon>Dikarya</taxon>
        <taxon>Ascomycota</taxon>
        <taxon>Pezizomycotina</taxon>
        <taxon>Sordariomycetes</taxon>
        <taxon>Sordariomycetidae</taxon>
        <taxon>Diaporthales</taxon>
        <taxon>Schizoparmaceae</taxon>
        <taxon>Coniella</taxon>
    </lineage>
</organism>
<dbReference type="EMBL" id="KZ678396">
    <property type="protein sequence ID" value="PSR94583.1"/>
    <property type="molecule type" value="Genomic_DNA"/>
</dbReference>
<protein>
    <submittedName>
        <fullName evidence="1">Uncharacterized protein</fullName>
    </submittedName>
</protein>
<reference evidence="1 2" key="1">
    <citation type="journal article" date="2018" name="Mycol. Prog.">
        <title>Coniella lustricola, a new species from submerged detritus.</title>
        <authorList>
            <person name="Raudabaugh D.B."/>
            <person name="Iturriaga T."/>
            <person name="Carver A."/>
            <person name="Mondo S."/>
            <person name="Pangilinan J."/>
            <person name="Lipzen A."/>
            <person name="He G."/>
            <person name="Amirebrahimi M."/>
            <person name="Grigoriev I.V."/>
            <person name="Miller A.N."/>
        </authorList>
    </citation>
    <scope>NUCLEOTIDE SEQUENCE [LARGE SCALE GENOMIC DNA]</scope>
    <source>
        <strain evidence="1 2">B22-T-1</strain>
    </source>
</reference>